<evidence type="ECO:0000313" key="4">
    <source>
        <dbReference type="Proteomes" id="UP000198838"/>
    </source>
</evidence>
<keyword evidence="2" id="KW-0732">Signal</keyword>
<evidence type="ECO:0000313" key="3">
    <source>
        <dbReference type="EMBL" id="SFB40293.1"/>
    </source>
</evidence>
<feature type="non-terminal residue" evidence="3">
    <location>
        <position position="1152"/>
    </location>
</feature>
<keyword evidence="1" id="KW-0175">Coiled coil</keyword>
<protein>
    <recommendedName>
        <fullName evidence="5">Leucine rich repeat-containing protein</fullName>
    </recommendedName>
</protein>
<evidence type="ECO:0008006" key="5">
    <source>
        <dbReference type="Google" id="ProtNLM"/>
    </source>
</evidence>
<dbReference type="Gene3D" id="3.80.10.10">
    <property type="entry name" value="Ribonuclease Inhibitor"/>
    <property type="match status" value="1"/>
</dbReference>
<dbReference type="EMBL" id="FOJY01000039">
    <property type="protein sequence ID" value="SFB40293.1"/>
    <property type="molecule type" value="Genomic_DNA"/>
</dbReference>
<reference evidence="3 4" key="1">
    <citation type="submission" date="2016-10" db="EMBL/GenBank/DDBJ databases">
        <authorList>
            <person name="de Groot N.N."/>
        </authorList>
    </citation>
    <scope>NUCLEOTIDE SEQUENCE [LARGE SCALE GENOMIC DNA]</scope>
    <source>
        <strain evidence="3 4">DSM 5522</strain>
    </source>
</reference>
<gene>
    <name evidence="3" type="ORF">SAMN05216249_1391</name>
</gene>
<dbReference type="Proteomes" id="UP000198838">
    <property type="component" value="Unassembled WGS sequence"/>
</dbReference>
<keyword evidence="4" id="KW-1185">Reference proteome</keyword>
<dbReference type="STRING" id="1120918.SAMN05216249_1391"/>
<organism evidence="3 4">
    <name type="scientific">Acetitomaculum ruminis DSM 5522</name>
    <dbReference type="NCBI Taxonomy" id="1120918"/>
    <lineage>
        <taxon>Bacteria</taxon>
        <taxon>Bacillati</taxon>
        <taxon>Bacillota</taxon>
        <taxon>Clostridia</taxon>
        <taxon>Lachnospirales</taxon>
        <taxon>Lachnospiraceae</taxon>
        <taxon>Acetitomaculum</taxon>
    </lineage>
</organism>
<feature type="signal peptide" evidence="2">
    <location>
        <begin position="1"/>
        <end position="29"/>
    </location>
</feature>
<evidence type="ECO:0000256" key="2">
    <source>
        <dbReference type="SAM" id="SignalP"/>
    </source>
</evidence>
<dbReference type="AlphaFoldDB" id="A0A1I1AVF5"/>
<proteinExistence type="predicted"/>
<name>A0A1I1AVF5_9FIRM</name>
<feature type="chain" id="PRO_5011611951" description="Leucine rich repeat-containing protein" evidence="2">
    <location>
        <begin position="30"/>
        <end position="1152"/>
    </location>
</feature>
<dbReference type="InterPro" id="IPR032675">
    <property type="entry name" value="LRR_dom_sf"/>
</dbReference>
<feature type="coiled-coil region" evidence="1">
    <location>
        <begin position="1015"/>
        <end position="1064"/>
    </location>
</feature>
<accession>A0A1I1AVF5</accession>
<evidence type="ECO:0000256" key="1">
    <source>
        <dbReference type="SAM" id="Coils"/>
    </source>
</evidence>
<sequence length="1152" mass="129412">MIFKFSKIKYAFLIFALFFVGYFSTSVHAAENSIEKVEVMDSKTAVPCKKISDNVYVTDGITSSSSYRFRVYVTDSQRYIVTSASCSIDNTVKISLDDQTSNMWGILFQSSGPAFQSKGAQTFYFDIQDTQTQKTESFILISKNKDTLERGEACVTNPGAELLDSSKNSLEEARTDAENSVPQVKELDDFKESKVYLRFTRPHEEYTVFTSKTLPKWMLPDNNFFRINGSQKVQFNSSDTGKNDIVSAPIYLKKGINVIEAYSETDYGSYLGELTGSDDYELGKFYADTAVIDEFVWIINYTGEESQPVLSNNAEIKDIHAFNYVYKYLDNPADFTTSVDADKDEYSINLPENMKYPYLLLQIRTEDEAAKVSLPEDMVKSLYGSIYSIEVSPGQTKEIPVTLTAENGDTKVHNIKLNWLSSKCNIEDISIENGKLEGSLNSEDTSYYVESLGNGDIVYRIKVSEGAKASLNGKEGTKEGDYWIFNAKASDSYTNIVVTAYDGTNKKIYTFVNKTLGNYFGISDNTKAKAKELLNKTDWYTTESNLAQASYWDVFMRAAAGLSFDNTKIYNITKARIDRKIPAKTYGFLILDLVISGENPYDFNGSNYVELLEKCDEKYEHKSFGSNEADIWTYIALKAAGAQSDYPYMNDLLNRVKFFAMNSSGDIELRSLAWAVLGDDLSEKQKIYLIEEVRDKYLSDKEDMAGLFTYYDEVKYVTSSCHVAVMEGLNAIGFDVEKYQFDQSHSPLNTLKSLFYSEGEWLNKVGGSVDEKKIIISLCDIANGGSIYNKYAPTKEDLNKLIEIATPLLETASKTGQENLKAAYDEAVKVKDLESGFGKEYYNLYSAIAAIDPSKVSKPNARMCSDADSEKIDAVIELINNLKEEYTLEDLENKDAYNEALEAYNNLGQTYYKSYVTNVEKLYKTGDIYEDLQTAKEVSNLINELPEKVSLENKEAVENVQKAYEKLGELKKYISGDTLDKYTKAVMVIKTALLAEKINALCDVEKITLNDKETVENLKKEFEALTKEEQDYLKENNADLVKKLEDAQAAIKKLEEAANAIKKGDKILVGSFRYQVTNVSTKNATVKFIGAKTTALTNITIPAAIKYKDKTFKVTEIADASCKNYGKLKSIVIGTNVTTIGKNAFYACKNLT</sequence>